<dbReference type="CDD" id="cd18748">
    <property type="entry name" value="PIN_VapC4-5_FitB-like"/>
    <property type="match status" value="1"/>
</dbReference>
<reference evidence="10 11" key="1">
    <citation type="journal article" date="2018" name="Nat. Biotechnol.">
        <title>A standardized bacterial taxonomy based on genome phylogeny substantially revises the tree of life.</title>
        <authorList>
            <person name="Parks D.H."/>
            <person name="Chuvochina M."/>
            <person name="Waite D.W."/>
            <person name="Rinke C."/>
            <person name="Skarshewski A."/>
            <person name="Chaumeil P.A."/>
            <person name="Hugenholtz P."/>
        </authorList>
    </citation>
    <scope>NUCLEOTIDE SEQUENCE [LARGE SCALE GENOMIC DNA]</scope>
    <source>
        <strain evidence="10">UBA8739</strain>
    </source>
</reference>
<keyword evidence="6 8" id="KW-0460">Magnesium</keyword>
<evidence type="ECO:0000256" key="8">
    <source>
        <dbReference type="HAMAP-Rule" id="MF_00265"/>
    </source>
</evidence>
<evidence type="ECO:0000313" key="11">
    <source>
        <dbReference type="Proteomes" id="UP000257706"/>
    </source>
</evidence>
<dbReference type="RefSeq" id="WP_296714223.1">
    <property type="nucleotide sequence ID" value="NZ_CP121017.1"/>
</dbReference>
<gene>
    <name evidence="8" type="primary">vapC</name>
    <name evidence="10" type="ORF">DCK97_10720</name>
</gene>
<keyword evidence="2 8" id="KW-1277">Toxin-antitoxin system</keyword>
<dbReference type="InterPro" id="IPR022907">
    <property type="entry name" value="VapC_family"/>
</dbReference>
<evidence type="ECO:0000313" key="10">
    <source>
        <dbReference type="EMBL" id="HAE47882.1"/>
    </source>
</evidence>
<comment type="function">
    <text evidence="8">Toxic component of a toxin-antitoxin (TA) system. An RNase.</text>
</comment>
<keyword evidence="5 8" id="KW-0378">Hydrolase</keyword>
<evidence type="ECO:0000259" key="9">
    <source>
        <dbReference type="Pfam" id="PF01850"/>
    </source>
</evidence>
<accession>A0A3B9IJ44</accession>
<feature type="binding site" evidence="8">
    <location>
        <position position="99"/>
    </location>
    <ligand>
        <name>Mg(2+)</name>
        <dbReference type="ChEBI" id="CHEBI:18420"/>
    </ligand>
</feature>
<protein>
    <recommendedName>
        <fullName evidence="8">Ribonuclease VapC</fullName>
        <shortName evidence="8">RNase VapC</shortName>
        <ecNumber evidence="8">3.1.-.-</ecNumber>
    </recommendedName>
    <alternativeName>
        <fullName evidence="8">Toxin VapC</fullName>
    </alternativeName>
</protein>
<evidence type="ECO:0000256" key="4">
    <source>
        <dbReference type="ARBA" id="ARBA00022723"/>
    </source>
</evidence>
<comment type="caution">
    <text evidence="10">The sequence shown here is derived from an EMBL/GenBank/DDBJ whole genome shotgun (WGS) entry which is preliminary data.</text>
</comment>
<proteinExistence type="inferred from homology"/>
<dbReference type="InterPro" id="IPR050556">
    <property type="entry name" value="Type_II_TA_system_RNase"/>
</dbReference>
<dbReference type="InterPro" id="IPR002716">
    <property type="entry name" value="PIN_dom"/>
</dbReference>
<evidence type="ECO:0000256" key="7">
    <source>
        <dbReference type="ARBA" id="ARBA00038093"/>
    </source>
</evidence>
<evidence type="ECO:0000256" key="3">
    <source>
        <dbReference type="ARBA" id="ARBA00022722"/>
    </source>
</evidence>
<evidence type="ECO:0000256" key="6">
    <source>
        <dbReference type="ARBA" id="ARBA00022842"/>
    </source>
</evidence>
<dbReference type="PANTHER" id="PTHR33653:SF1">
    <property type="entry name" value="RIBONUCLEASE VAPC2"/>
    <property type="match status" value="1"/>
</dbReference>
<dbReference type="AlphaFoldDB" id="A0A3B9IJ44"/>
<dbReference type="GO" id="GO:0016787">
    <property type="term" value="F:hydrolase activity"/>
    <property type="evidence" value="ECO:0007669"/>
    <property type="project" value="UniProtKB-KW"/>
</dbReference>
<evidence type="ECO:0000256" key="5">
    <source>
        <dbReference type="ARBA" id="ARBA00022801"/>
    </source>
</evidence>
<dbReference type="Gene3D" id="3.40.50.1010">
    <property type="entry name" value="5'-nuclease"/>
    <property type="match status" value="1"/>
</dbReference>
<organism evidence="10 11">
    <name type="scientific">Tistrella mobilis</name>
    <dbReference type="NCBI Taxonomy" id="171437"/>
    <lineage>
        <taxon>Bacteria</taxon>
        <taxon>Pseudomonadati</taxon>
        <taxon>Pseudomonadota</taxon>
        <taxon>Alphaproteobacteria</taxon>
        <taxon>Geminicoccales</taxon>
        <taxon>Geminicoccaceae</taxon>
        <taxon>Tistrella</taxon>
    </lineage>
</organism>
<dbReference type="GO" id="GO:0000287">
    <property type="term" value="F:magnesium ion binding"/>
    <property type="evidence" value="ECO:0007669"/>
    <property type="project" value="UniProtKB-UniRule"/>
</dbReference>
<evidence type="ECO:0000256" key="1">
    <source>
        <dbReference type="ARBA" id="ARBA00001946"/>
    </source>
</evidence>
<keyword evidence="8" id="KW-0800">Toxin</keyword>
<dbReference type="Pfam" id="PF01850">
    <property type="entry name" value="PIN"/>
    <property type="match status" value="1"/>
</dbReference>
<comment type="similarity">
    <text evidence="7 8">Belongs to the PINc/VapC protein family.</text>
</comment>
<dbReference type="SUPFAM" id="SSF88723">
    <property type="entry name" value="PIN domain-like"/>
    <property type="match status" value="1"/>
</dbReference>
<feature type="binding site" evidence="8">
    <location>
        <position position="8"/>
    </location>
    <ligand>
        <name>Mg(2+)</name>
        <dbReference type="ChEBI" id="CHEBI:18420"/>
    </ligand>
</feature>
<evidence type="ECO:0000256" key="2">
    <source>
        <dbReference type="ARBA" id="ARBA00022649"/>
    </source>
</evidence>
<dbReference type="EC" id="3.1.-.-" evidence="8"/>
<keyword evidence="3 8" id="KW-0540">Nuclease</keyword>
<keyword evidence="4 8" id="KW-0479">Metal-binding</keyword>
<feature type="domain" description="PIN" evidence="9">
    <location>
        <begin position="6"/>
        <end position="126"/>
    </location>
</feature>
<dbReference type="GO" id="GO:0004540">
    <property type="term" value="F:RNA nuclease activity"/>
    <property type="evidence" value="ECO:0007669"/>
    <property type="project" value="InterPro"/>
</dbReference>
<sequence length="134" mass="14441">MADLHLLDTNIVSDLVRNPQGKVAARIADVGEAQIAVSIVTAAELRYGCLKRGSPRITQQVELILGAVPILPFDEPSDAAYARIRRDLEQAGTPIGPNDLLIAAHCLALGAVMVTANVREFSRVKGLMVENWLD</sequence>
<dbReference type="GO" id="GO:0090729">
    <property type="term" value="F:toxin activity"/>
    <property type="evidence" value="ECO:0007669"/>
    <property type="project" value="UniProtKB-KW"/>
</dbReference>
<name>A0A3B9IJ44_9PROT</name>
<dbReference type="EMBL" id="DMAI01000160">
    <property type="protein sequence ID" value="HAE47882.1"/>
    <property type="molecule type" value="Genomic_DNA"/>
</dbReference>
<dbReference type="Proteomes" id="UP000257706">
    <property type="component" value="Unassembled WGS sequence"/>
</dbReference>
<dbReference type="PANTHER" id="PTHR33653">
    <property type="entry name" value="RIBONUCLEASE VAPC2"/>
    <property type="match status" value="1"/>
</dbReference>
<dbReference type="InterPro" id="IPR029060">
    <property type="entry name" value="PIN-like_dom_sf"/>
</dbReference>
<dbReference type="HAMAP" id="MF_00265">
    <property type="entry name" value="VapC_Nob1"/>
    <property type="match status" value="1"/>
</dbReference>
<comment type="cofactor">
    <cofactor evidence="1 8">
        <name>Mg(2+)</name>
        <dbReference type="ChEBI" id="CHEBI:18420"/>
    </cofactor>
</comment>